<feature type="transmembrane region" description="Helical" evidence="1">
    <location>
        <begin position="211"/>
        <end position="228"/>
    </location>
</feature>
<sequence>MILGSAAVAAIGGVHPEVIFTFYGVNLLTLALWRAIYRRKISIRKLFIKCDKICSIFQKQVNDISGVVNTCLIVSAVVTVLTASGCAIVLPISPPPYRMYYTFFLPLEEGTVSCLLTRHVATLLSFVTMYFIPNLVSVLGWAVYYMCSCISGMLSEELRDLHRKITHPDEISRLMHKHYLLLQLIQDVENELSSVSFLLLCSQMLNMYKALAIYIAVSNSIIFTALFWDCLPPVTLVPVSLVGIIWYASRISFHLSNIQASLQLSYNALLDKDYLPWKMKNLLLAMLETEFPKITSGGMLELKPVLIFSVFGSLFTYGLLIRSVNKE</sequence>
<name>A0A4Y2N0S9_ARAVE</name>
<feature type="transmembrane region" description="Helical" evidence="1">
    <location>
        <begin position="18"/>
        <end position="37"/>
    </location>
</feature>
<comment type="caution">
    <text evidence="2">The sequence shown here is derived from an EMBL/GenBank/DDBJ whole genome shotgun (WGS) entry which is preliminary data.</text>
</comment>
<evidence type="ECO:0000256" key="1">
    <source>
        <dbReference type="SAM" id="Phobius"/>
    </source>
</evidence>
<feature type="transmembrane region" description="Helical" evidence="1">
    <location>
        <begin position="131"/>
        <end position="154"/>
    </location>
</feature>
<keyword evidence="3" id="KW-1185">Reference proteome</keyword>
<feature type="transmembrane region" description="Helical" evidence="1">
    <location>
        <begin position="67"/>
        <end position="92"/>
    </location>
</feature>
<reference evidence="2 3" key="1">
    <citation type="journal article" date="2019" name="Sci. Rep.">
        <title>Orb-weaving spider Araneus ventricosus genome elucidates the spidroin gene catalogue.</title>
        <authorList>
            <person name="Kono N."/>
            <person name="Nakamura H."/>
            <person name="Ohtoshi R."/>
            <person name="Moran D.A.P."/>
            <person name="Shinohara A."/>
            <person name="Yoshida Y."/>
            <person name="Fujiwara M."/>
            <person name="Mori M."/>
            <person name="Tomita M."/>
            <person name="Arakawa K."/>
        </authorList>
    </citation>
    <scope>NUCLEOTIDE SEQUENCE [LARGE SCALE GENOMIC DNA]</scope>
</reference>
<dbReference type="OrthoDB" id="6424765at2759"/>
<keyword evidence="1" id="KW-0812">Transmembrane</keyword>
<evidence type="ECO:0000313" key="3">
    <source>
        <dbReference type="Proteomes" id="UP000499080"/>
    </source>
</evidence>
<dbReference type="Proteomes" id="UP000499080">
    <property type="component" value="Unassembled WGS sequence"/>
</dbReference>
<protein>
    <recommendedName>
        <fullName evidence="4">Odorant receptor</fullName>
    </recommendedName>
</protein>
<dbReference type="AlphaFoldDB" id="A0A4Y2N0S9"/>
<evidence type="ECO:0000313" key="2">
    <source>
        <dbReference type="EMBL" id="GBN33008.1"/>
    </source>
</evidence>
<gene>
    <name evidence="2" type="ORF">AVEN_4427_1</name>
</gene>
<keyword evidence="1" id="KW-1133">Transmembrane helix</keyword>
<keyword evidence="1" id="KW-0472">Membrane</keyword>
<dbReference type="EMBL" id="BGPR01125742">
    <property type="protein sequence ID" value="GBN33008.1"/>
    <property type="molecule type" value="Genomic_DNA"/>
</dbReference>
<proteinExistence type="predicted"/>
<evidence type="ECO:0008006" key="4">
    <source>
        <dbReference type="Google" id="ProtNLM"/>
    </source>
</evidence>
<organism evidence="2 3">
    <name type="scientific">Araneus ventricosus</name>
    <name type="common">Orbweaver spider</name>
    <name type="synonym">Epeira ventricosa</name>
    <dbReference type="NCBI Taxonomy" id="182803"/>
    <lineage>
        <taxon>Eukaryota</taxon>
        <taxon>Metazoa</taxon>
        <taxon>Ecdysozoa</taxon>
        <taxon>Arthropoda</taxon>
        <taxon>Chelicerata</taxon>
        <taxon>Arachnida</taxon>
        <taxon>Araneae</taxon>
        <taxon>Araneomorphae</taxon>
        <taxon>Entelegynae</taxon>
        <taxon>Araneoidea</taxon>
        <taxon>Araneidae</taxon>
        <taxon>Araneus</taxon>
    </lineage>
</organism>
<feature type="transmembrane region" description="Helical" evidence="1">
    <location>
        <begin position="305"/>
        <end position="324"/>
    </location>
</feature>
<accession>A0A4Y2N0S9</accession>